<dbReference type="EMBL" id="JPGY02000001">
    <property type="protein sequence ID" value="KRU13952.1"/>
    <property type="molecule type" value="Genomic_DNA"/>
</dbReference>
<gene>
    <name evidence="1" type="ORF">CLPA_c40050</name>
    <name evidence="2" type="ORF">CP6013_03208</name>
</gene>
<evidence type="ECO:0000313" key="4">
    <source>
        <dbReference type="Proteomes" id="UP000030905"/>
    </source>
</evidence>
<reference evidence="1 4" key="1">
    <citation type="journal article" date="2015" name="Genome Announc.">
        <title>Complete Genome Sequence of the Nitrogen-Fixing and Solvent-Producing Clostridium pasteurianum DSM 525.</title>
        <authorList>
            <person name="Poehlein A."/>
            <person name="Grosse-Honebrink A."/>
            <person name="Zhang Y."/>
            <person name="Minton N.P."/>
            <person name="Daniel R."/>
        </authorList>
    </citation>
    <scope>NUCLEOTIDE SEQUENCE [LARGE SCALE GENOMIC DNA]</scope>
    <source>
        <strain evidence="1">DSM 525</strain>
        <strain evidence="4">DSM 525 / ATCC 6013</strain>
    </source>
</reference>
<evidence type="ECO:0000313" key="1">
    <source>
        <dbReference type="EMBL" id="AJA54023.1"/>
    </source>
</evidence>
<evidence type="ECO:0000313" key="3">
    <source>
        <dbReference type="Proteomes" id="UP000028042"/>
    </source>
</evidence>
<evidence type="ECO:0000313" key="2">
    <source>
        <dbReference type="EMBL" id="KRU13952.1"/>
    </source>
</evidence>
<sequence length="135" mass="15999">MEKELKRLYDERKRWEIEREKCVLVRHILTDTIKTKVKESPNKKFTILEIGRRQVKAFLDSKQELINKQKEALKQTMGIELYNKDVDVVKNAVKTVEQLGKEFNWEGAIKHSKVLELIEGKTALGFIFFVKIYIF</sequence>
<reference evidence="2" key="2">
    <citation type="submission" date="2015-10" db="EMBL/GenBank/DDBJ databases">
        <title>Improved Draft Genome Sequence of Clostridium pasteurianum Strain ATCC 6013 (DSM 525) Using a Hybrid Next-Generation Sequencing Approach.</title>
        <authorList>
            <person name="Pyne M.E."/>
            <person name="Utturkar S.M."/>
            <person name="Brown S.D."/>
            <person name="Moo-Young M."/>
            <person name="Chung D.A."/>
            <person name="Chou P.C."/>
        </authorList>
    </citation>
    <scope>NUCLEOTIDE SEQUENCE</scope>
    <source>
        <strain evidence="2">ATCC 6013</strain>
    </source>
</reference>
<dbReference type="AlphaFoldDB" id="A0A0H3JBN4"/>
<accession>A0A0H3JBN4</accession>
<keyword evidence="4" id="KW-1185">Reference proteome</keyword>
<organism evidence="1 4">
    <name type="scientific">Clostridium pasteurianum DSM 525 = ATCC 6013</name>
    <dbReference type="NCBI Taxonomy" id="1262449"/>
    <lineage>
        <taxon>Bacteria</taxon>
        <taxon>Bacillati</taxon>
        <taxon>Bacillota</taxon>
        <taxon>Clostridia</taxon>
        <taxon>Eubacteriales</taxon>
        <taxon>Clostridiaceae</taxon>
        <taxon>Clostridium</taxon>
    </lineage>
</organism>
<dbReference type="KEGG" id="cpat:CLPA_c40050"/>
<dbReference type="PATRIC" id="fig|1262449.7.peg.4034"/>
<reference evidence="2 3" key="3">
    <citation type="journal article" name="Genome Announc.">
        <title>Improved Draft Genome Sequence of Clostridium pasteurianum Strain ATCC 6013 (DSM 525) Using a Hybrid Next-Generation Sequencing Approach.</title>
        <authorList>
            <person name="Pyne M.E."/>
            <person name="Utturkar S."/>
            <person name="Brown S.D."/>
            <person name="Moo-Young M."/>
            <person name="Chung D.A."/>
            <person name="Chou C.P."/>
        </authorList>
    </citation>
    <scope>NUCLEOTIDE SEQUENCE [LARGE SCALE GENOMIC DNA]</scope>
    <source>
        <strain evidence="2 3">ATCC 6013</strain>
    </source>
</reference>
<dbReference type="KEGG" id="cpae:CPAST_c40050"/>
<dbReference type="RefSeq" id="WP_236900429.1">
    <property type="nucleotide sequence ID" value="NZ_ANZB01000006.1"/>
</dbReference>
<dbReference type="Proteomes" id="UP000028042">
    <property type="component" value="Unassembled WGS sequence"/>
</dbReference>
<name>A0A0H3JBN4_CLOPA</name>
<dbReference type="GeneID" id="93076082"/>
<dbReference type="EMBL" id="CP009268">
    <property type="protein sequence ID" value="AJA54023.1"/>
    <property type="molecule type" value="Genomic_DNA"/>
</dbReference>
<dbReference type="Proteomes" id="UP000030905">
    <property type="component" value="Chromosome"/>
</dbReference>
<protein>
    <submittedName>
        <fullName evidence="1">Uncharacterized protein</fullName>
    </submittedName>
</protein>
<proteinExistence type="predicted"/>